<dbReference type="Gene3D" id="3.40.50.720">
    <property type="entry name" value="NAD(P)-binding Rossmann-like Domain"/>
    <property type="match status" value="1"/>
</dbReference>
<evidence type="ECO:0000313" key="16">
    <source>
        <dbReference type="EMBL" id="SJM68952.1"/>
    </source>
</evidence>
<proteinExistence type="inferred from homology"/>
<feature type="active site" description="Nucleophile" evidence="8 9">
    <location>
        <position position="51"/>
    </location>
</feature>
<dbReference type="InterPro" id="IPR015895">
    <property type="entry name" value="4pyrrol_synth_GluRdtase_N"/>
</dbReference>
<feature type="domain" description="Quinate/shikimate 5-dehydrogenase/glutamyl-tRNA reductase" evidence="14">
    <location>
        <begin position="168"/>
        <end position="257"/>
    </location>
</feature>
<dbReference type="SUPFAM" id="SSF69742">
    <property type="entry name" value="Glutamyl tRNA-reductase catalytic, N-terminal domain"/>
    <property type="match status" value="1"/>
</dbReference>
<feature type="domain" description="Tetrapyrrole biosynthesis glutamyl-tRNA reductase dimerisation" evidence="13">
    <location>
        <begin position="329"/>
        <end position="424"/>
    </location>
</feature>
<dbReference type="InterPro" id="IPR018214">
    <property type="entry name" value="GluRdtase_CS"/>
</dbReference>
<comment type="catalytic activity">
    <reaction evidence="7 8">
        <text>(S)-4-amino-5-oxopentanoate + tRNA(Glu) + NADP(+) = L-glutamyl-tRNA(Glu) + NADPH + H(+)</text>
        <dbReference type="Rhea" id="RHEA:12344"/>
        <dbReference type="Rhea" id="RHEA-COMP:9663"/>
        <dbReference type="Rhea" id="RHEA-COMP:9680"/>
        <dbReference type="ChEBI" id="CHEBI:15378"/>
        <dbReference type="ChEBI" id="CHEBI:57501"/>
        <dbReference type="ChEBI" id="CHEBI:57783"/>
        <dbReference type="ChEBI" id="CHEBI:58349"/>
        <dbReference type="ChEBI" id="CHEBI:78442"/>
        <dbReference type="ChEBI" id="CHEBI:78520"/>
        <dbReference type="EC" id="1.2.1.70"/>
    </reaction>
</comment>
<reference evidence="16 17" key="1">
    <citation type="submission" date="2017-02" db="EMBL/GenBank/DDBJ databases">
        <authorList>
            <person name="Peterson S.W."/>
        </authorList>
    </citation>
    <scope>NUCLEOTIDE SEQUENCE [LARGE SCALE GENOMIC DNA]</scope>
    <source>
        <strain evidence="16 17">LMG 22410</strain>
    </source>
</reference>
<feature type="binding site" evidence="8 10">
    <location>
        <begin position="50"/>
        <end position="53"/>
    </location>
    <ligand>
        <name>substrate</name>
    </ligand>
</feature>
<dbReference type="Pfam" id="PF01488">
    <property type="entry name" value="Shikimate_DH"/>
    <property type="match status" value="1"/>
</dbReference>
<sequence length="426" mass="45897">MRFAMLITLTVSHRTDDFTVLETLSRIDTDALSDTLRTHESVRGAVMVSTCNRFETYLETDADPGAAAALVRDELLAQGVAVTGEVHADRDAAEHLFAVASGLESVVVGEDEIAGQVRRGHRRAQELGATTSNLERLFQRANETQRIVKRRADVGGANRSVIRLALDLASAQLASWQDARVLLVGTGNYAGTALKALRDRGAQHIEVWSPSGRQRQFALKNGIDIVDSRDVHVAASLADVIVTCSAGEGYAISADTLLRGRRLGLENRASASVCPVTGAAEPAGQIVIDMGLPRNVEPAVADVPGVQLLDLETVRLHAPVQHLVTTDDARAYVRKAAAVFERVTDENRLAPAVTALRQHVFEALDAEVERIGRRGTEAERRATEAALRHFAGVILHKPSVRARELAASGRHDDFVSGLDALFGLEA</sequence>
<dbReference type="InterPro" id="IPR036291">
    <property type="entry name" value="NAD(P)-bd_dom_sf"/>
</dbReference>
<comment type="function">
    <text evidence="8">Catalyzes the NADPH-dependent reduction of glutamyl-tRNA(Glu) to glutamate 1-semialdehyde (GSA).</text>
</comment>
<feature type="site" description="Important for activity" evidence="8 12">
    <location>
        <position position="95"/>
    </location>
</feature>
<evidence type="ECO:0000259" key="13">
    <source>
        <dbReference type="Pfam" id="PF00745"/>
    </source>
</evidence>
<evidence type="ECO:0000256" key="10">
    <source>
        <dbReference type="PIRSR" id="PIRSR000445-2"/>
    </source>
</evidence>
<feature type="binding site" evidence="8 10">
    <location>
        <position position="116"/>
    </location>
    <ligand>
        <name>substrate</name>
    </ligand>
</feature>
<feature type="binding site" evidence="8 10">
    <location>
        <begin position="110"/>
        <end position="112"/>
    </location>
    <ligand>
        <name>substrate</name>
    </ligand>
</feature>
<evidence type="ECO:0000256" key="7">
    <source>
        <dbReference type="ARBA" id="ARBA00047464"/>
    </source>
</evidence>
<evidence type="ECO:0000259" key="15">
    <source>
        <dbReference type="Pfam" id="PF05201"/>
    </source>
</evidence>
<feature type="domain" description="Glutamyl-tRNA reductase N-terminal" evidence="15">
    <location>
        <begin position="10"/>
        <end position="149"/>
    </location>
</feature>
<evidence type="ECO:0000256" key="5">
    <source>
        <dbReference type="ARBA" id="ARBA00023002"/>
    </source>
</evidence>
<evidence type="ECO:0000256" key="8">
    <source>
        <dbReference type="HAMAP-Rule" id="MF_00087"/>
    </source>
</evidence>
<evidence type="ECO:0000256" key="6">
    <source>
        <dbReference type="ARBA" id="ARBA00023244"/>
    </source>
</evidence>
<dbReference type="Pfam" id="PF05201">
    <property type="entry name" value="GlutR_N"/>
    <property type="match status" value="1"/>
</dbReference>
<dbReference type="GO" id="GO:0019353">
    <property type="term" value="P:protoporphyrinogen IX biosynthetic process from glutamate"/>
    <property type="evidence" value="ECO:0007669"/>
    <property type="project" value="TreeGrafter"/>
</dbReference>
<dbReference type="HAMAP" id="MF_00087">
    <property type="entry name" value="Glu_tRNA_reductase"/>
    <property type="match status" value="1"/>
</dbReference>
<keyword evidence="4 8" id="KW-0521">NADP</keyword>
<keyword evidence="17" id="KW-1185">Reference proteome</keyword>
<comment type="miscellaneous">
    <text evidence="8">During catalysis, the active site Cys acts as a nucleophile attacking the alpha-carbonyl group of tRNA-bound glutamate with the formation of a thioester intermediate between enzyme and glutamate, and the concomitant release of tRNA(Glu). The thioester intermediate is finally reduced by direct hydride transfer from NADPH, to form the product GSA.</text>
</comment>
<evidence type="ECO:0000256" key="12">
    <source>
        <dbReference type="PIRSR" id="PIRSR000445-4"/>
    </source>
</evidence>
<accession>A0A1R4GM13</accession>
<comment type="domain">
    <text evidence="8">Possesses an unusual extended V-shaped dimeric structure with each monomer consisting of three distinct domains arranged along a curved 'spinal' alpha-helix. The N-terminal catalytic domain specifically recognizes the glutamate moiety of the substrate. The second domain is the NADPH-binding domain, and the third C-terminal domain is responsible for dimerization.</text>
</comment>
<organism evidence="16 17">
    <name type="scientific">Agrococcus casei LMG 22410</name>
    <dbReference type="NCBI Taxonomy" id="1255656"/>
    <lineage>
        <taxon>Bacteria</taxon>
        <taxon>Bacillati</taxon>
        <taxon>Actinomycetota</taxon>
        <taxon>Actinomycetes</taxon>
        <taxon>Micrococcales</taxon>
        <taxon>Microbacteriaceae</taxon>
        <taxon>Agrococcus</taxon>
    </lineage>
</organism>
<dbReference type="PANTHER" id="PTHR43013:SF1">
    <property type="entry name" value="GLUTAMYL-TRNA REDUCTASE"/>
    <property type="match status" value="1"/>
</dbReference>
<dbReference type="GO" id="GO:0050661">
    <property type="term" value="F:NADP binding"/>
    <property type="evidence" value="ECO:0007669"/>
    <property type="project" value="InterPro"/>
</dbReference>
<feature type="binding site" evidence="8 10">
    <location>
        <position position="105"/>
    </location>
    <ligand>
        <name>substrate</name>
    </ligand>
</feature>
<keyword evidence="6 8" id="KW-0627">Porphyrin biosynthesis</keyword>
<dbReference type="Gene3D" id="3.30.460.30">
    <property type="entry name" value="Glutamyl-tRNA reductase, N-terminal domain"/>
    <property type="match status" value="1"/>
</dbReference>
<comment type="subunit">
    <text evidence="8">Homodimer.</text>
</comment>
<dbReference type="NCBIfam" id="NF000750">
    <property type="entry name" value="PRK00045.3-4"/>
    <property type="match status" value="1"/>
</dbReference>
<dbReference type="AlphaFoldDB" id="A0A1R4GM13"/>
<dbReference type="EMBL" id="FUHU01000046">
    <property type="protein sequence ID" value="SJM68952.1"/>
    <property type="molecule type" value="Genomic_DNA"/>
</dbReference>
<dbReference type="InterPro" id="IPR006151">
    <property type="entry name" value="Shikm_DH/Glu-tRNA_Rdtase"/>
</dbReference>
<feature type="binding site" evidence="8 11">
    <location>
        <begin position="185"/>
        <end position="190"/>
    </location>
    <ligand>
        <name>NADP(+)</name>
        <dbReference type="ChEBI" id="CHEBI:58349"/>
    </ligand>
</feature>
<dbReference type="PROSITE" id="PS00747">
    <property type="entry name" value="GLUTR"/>
    <property type="match status" value="1"/>
</dbReference>
<dbReference type="PIRSF" id="PIRSF000445">
    <property type="entry name" value="4pyrrol_synth_GluRdtase"/>
    <property type="match status" value="1"/>
</dbReference>
<protein>
    <recommendedName>
        <fullName evidence="3 8">Glutamyl-tRNA reductase</fullName>
        <shortName evidence="8">GluTR</shortName>
        <ecNumber evidence="3 8">1.2.1.70</ecNumber>
    </recommendedName>
</protein>
<dbReference type="Proteomes" id="UP000195787">
    <property type="component" value="Unassembled WGS sequence"/>
</dbReference>
<dbReference type="EC" id="1.2.1.70" evidence="3 8"/>
<dbReference type="Pfam" id="PF00745">
    <property type="entry name" value="GlutR_dimer"/>
    <property type="match status" value="1"/>
</dbReference>
<dbReference type="PANTHER" id="PTHR43013">
    <property type="entry name" value="GLUTAMYL-TRNA REDUCTASE"/>
    <property type="match status" value="1"/>
</dbReference>
<dbReference type="GO" id="GO:0008883">
    <property type="term" value="F:glutamyl-tRNA reductase activity"/>
    <property type="evidence" value="ECO:0007669"/>
    <property type="project" value="UniProtKB-UniRule"/>
</dbReference>
<gene>
    <name evidence="8" type="primary">hemA</name>
    <name evidence="16" type="ORF">CZ674_12915</name>
</gene>
<comment type="similarity">
    <text evidence="2 8">Belongs to the glutamyl-tRNA reductase family.</text>
</comment>
<dbReference type="InterPro" id="IPR015896">
    <property type="entry name" value="4pyrrol_synth_GluRdtase_dimer"/>
</dbReference>
<evidence type="ECO:0000256" key="11">
    <source>
        <dbReference type="PIRSR" id="PIRSR000445-3"/>
    </source>
</evidence>
<evidence type="ECO:0000256" key="9">
    <source>
        <dbReference type="PIRSR" id="PIRSR000445-1"/>
    </source>
</evidence>
<evidence type="ECO:0000259" key="14">
    <source>
        <dbReference type="Pfam" id="PF01488"/>
    </source>
</evidence>
<dbReference type="InterPro" id="IPR036343">
    <property type="entry name" value="GluRdtase_N_sf"/>
</dbReference>
<evidence type="ECO:0000256" key="1">
    <source>
        <dbReference type="ARBA" id="ARBA00005059"/>
    </source>
</evidence>
<evidence type="ECO:0000256" key="3">
    <source>
        <dbReference type="ARBA" id="ARBA00012970"/>
    </source>
</evidence>
<evidence type="ECO:0000313" key="17">
    <source>
        <dbReference type="Proteomes" id="UP000195787"/>
    </source>
</evidence>
<evidence type="ECO:0000256" key="4">
    <source>
        <dbReference type="ARBA" id="ARBA00022857"/>
    </source>
</evidence>
<dbReference type="InterPro" id="IPR000343">
    <property type="entry name" value="4pyrrol_synth_GluRdtase"/>
</dbReference>
<evidence type="ECO:0000256" key="2">
    <source>
        <dbReference type="ARBA" id="ARBA00005916"/>
    </source>
</evidence>
<dbReference type="UniPathway" id="UPA00251">
    <property type="reaction ID" value="UER00316"/>
</dbReference>
<keyword evidence="5 8" id="KW-0560">Oxidoreductase</keyword>
<comment type="pathway">
    <text evidence="1 8">Porphyrin-containing compound metabolism; protoporphyrin-IX biosynthesis; 5-aminolevulinate from L-glutamyl-tRNA(Glu): step 1/2.</text>
</comment>
<dbReference type="SUPFAM" id="SSF51735">
    <property type="entry name" value="NAD(P)-binding Rossmann-fold domains"/>
    <property type="match status" value="1"/>
</dbReference>
<name>A0A1R4GM13_9MICO</name>